<evidence type="ECO:0000256" key="1">
    <source>
        <dbReference type="SAM" id="Phobius"/>
    </source>
</evidence>
<dbReference type="Proteomes" id="UP000677668">
    <property type="component" value="Chromosome 2"/>
</dbReference>
<sequence>MTYAWLRRPAGQVPSHPAGRWLWWGLAFVLSLSLVASVEVAAQRRKPSRRTPPPPPVSPMVGKDIRIKRMDGLEIVGKLVKLDLQGITYLNAGGEQATIALENVAVLTFGEPVKRIDQRFVSDARQAVDALSRINTLVNGNPTFSQYDGLVVDARVAVESFLAKYNDYEEQTDFFDDLRSVLRSYELVRPLWATMQGADRRISLTESAPELIPILRMYPDLRATEYNQNGRYPTDKVIAYVWNRTAQRLRSVRAQLDQLASKAT</sequence>
<protein>
    <recommendedName>
        <fullName evidence="4">DUF4369 domain-containing protein</fullName>
    </recommendedName>
</protein>
<keyword evidence="1" id="KW-0472">Membrane</keyword>
<keyword evidence="1" id="KW-1133">Transmembrane helix</keyword>
<accession>A0ABX8B7V7</accession>
<name>A0ABX8B7V7_9BACT</name>
<evidence type="ECO:0000313" key="3">
    <source>
        <dbReference type="Proteomes" id="UP000677668"/>
    </source>
</evidence>
<keyword evidence="1" id="KW-0812">Transmembrane</keyword>
<evidence type="ECO:0000313" key="2">
    <source>
        <dbReference type="EMBL" id="QUV95631.1"/>
    </source>
</evidence>
<feature type="transmembrane region" description="Helical" evidence="1">
    <location>
        <begin position="21"/>
        <end position="42"/>
    </location>
</feature>
<proteinExistence type="predicted"/>
<keyword evidence="3" id="KW-1185">Reference proteome</keyword>
<dbReference type="EMBL" id="CP072643">
    <property type="protein sequence ID" value="QUV95631.1"/>
    <property type="molecule type" value="Genomic_DNA"/>
</dbReference>
<reference evidence="2 3" key="1">
    <citation type="submission" date="2021-03" db="EMBL/GenBank/DDBJ databases">
        <title>Genomic and phenotypic characterization of Chloracidobacterium isolates provides evidence for multiple species.</title>
        <authorList>
            <person name="Saini M.K."/>
            <person name="Costas A.M.G."/>
            <person name="Tank M."/>
            <person name="Bryant D.A."/>
        </authorList>
    </citation>
    <scope>NUCLEOTIDE SEQUENCE [LARGE SCALE GENOMIC DNA]</scope>
    <source>
        <strain evidence="2 3">N</strain>
    </source>
</reference>
<dbReference type="RefSeq" id="WP_211423847.1">
    <property type="nucleotide sequence ID" value="NZ_CP072643.1"/>
</dbReference>
<organism evidence="2 3">
    <name type="scientific">Chloracidobacterium sp. N</name>
    <dbReference type="NCBI Taxonomy" id="2821540"/>
    <lineage>
        <taxon>Bacteria</taxon>
        <taxon>Pseudomonadati</taxon>
        <taxon>Acidobacteriota</taxon>
        <taxon>Terriglobia</taxon>
        <taxon>Terriglobales</taxon>
        <taxon>Acidobacteriaceae</taxon>
        <taxon>Chloracidobacterium</taxon>
        <taxon>Chloracidobacterium aggregatum</taxon>
    </lineage>
</organism>
<gene>
    <name evidence="2" type="ORF">J8C05_12430</name>
</gene>
<evidence type="ECO:0008006" key="4">
    <source>
        <dbReference type="Google" id="ProtNLM"/>
    </source>
</evidence>